<evidence type="ECO:0000256" key="2">
    <source>
        <dbReference type="SAM" id="MobiDB-lite"/>
    </source>
</evidence>
<dbReference type="InterPro" id="IPR036875">
    <property type="entry name" value="Znf_CCHC_sf"/>
</dbReference>
<evidence type="ECO:0000313" key="4">
    <source>
        <dbReference type="EMBL" id="GJT78459.1"/>
    </source>
</evidence>
<gene>
    <name evidence="4" type="ORF">Tco_1045184</name>
</gene>
<reference evidence="4" key="2">
    <citation type="submission" date="2022-01" db="EMBL/GenBank/DDBJ databases">
        <authorList>
            <person name="Yamashiro T."/>
            <person name="Shiraishi A."/>
            <person name="Satake H."/>
            <person name="Nakayama K."/>
        </authorList>
    </citation>
    <scope>NUCLEOTIDE SEQUENCE</scope>
</reference>
<evidence type="ECO:0000256" key="1">
    <source>
        <dbReference type="SAM" id="Coils"/>
    </source>
</evidence>
<reference evidence="4" key="1">
    <citation type="journal article" date="2022" name="Int. J. Mol. Sci.">
        <title>Draft Genome of Tanacetum Coccineum: Genomic Comparison of Closely Related Tanacetum-Family Plants.</title>
        <authorList>
            <person name="Yamashiro T."/>
            <person name="Shiraishi A."/>
            <person name="Nakayama K."/>
            <person name="Satake H."/>
        </authorList>
    </citation>
    <scope>NUCLEOTIDE SEQUENCE</scope>
</reference>
<protein>
    <submittedName>
        <fullName evidence="4">Ribonuclease H-like domain-containing protein</fullName>
    </submittedName>
</protein>
<name>A0ABQ5GSK6_9ASTR</name>
<evidence type="ECO:0000313" key="5">
    <source>
        <dbReference type="Proteomes" id="UP001151760"/>
    </source>
</evidence>
<evidence type="ECO:0000259" key="3">
    <source>
        <dbReference type="SMART" id="SM00343"/>
    </source>
</evidence>
<keyword evidence="1" id="KW-0175">Coiled coil</keyword>
<organism evidence="4 5">
    <name type="scientific">Tanacetum coccineum</name>
    <dbReference type="NCBI Taxonomy" id="301880"/>
    <lineage>
        <taxon>Eukaryota</taxon>
        <taxon>Viridiplantae</taxon>
        <taxon>Streptophyta</taxon>
        <taxon>Embryophyta</taxon>
        <taxon>Tracheophyta</taxon>
        <taxon>Spermatophyta</taxon>
        <taxon>Magnoliopsida</taxon>
        <taxon>eudicotyledons</taxon>
        <taxon>Gunneridae</taxon>
        <taxon>Pentapetalae</taxon>
        <taxon>asterids</taxon>
        <taxon>campanulids</taxon>
        <taxon>Asterales</taxon>
        <taxon>Asteraceae</taxon>
        <taxon>Asteroideae</taxon>
        <taxon>Anthemideae</taxon>
        <taxon>Anthemidinae</taxon>
        <taxon>Tanacetum</taxon>
    </lineage>
</organism>
<dbReference type="SUPFAM" id="SSF57756">
    <property type="entry name" value="Retrovirus zinc finger-like domains"/>
    <property type="match status" value="1"/>
</dbReference>
<feature type="coiled-coil region" evidence="1">
    <location>
        <begin position="159"/>
        <end position="207"/>
    </location>
</feature>
<dbReference type="Proteomes" id="UP001151760">
    <property type="component" value="Unassembled WGS sequence"/>
</dbReference>
<comment type="caution">
    <text evidence="4">The sequence shown here is derived from an EMBL/GenBank/DDBJ whole genome shotgun (WGS) entry which is preliminary data.</text>
</comment>
<feature type="region of interest" description="Disordered" evidence="2">
    <location>
        <begin position="85"/>
        <end position="118"/>
    </location>
</feature>
<dbReference type="InterPro" id="IPR001878">
    <property type="entry name" value="Znf_CCHC"/>
</dbReference>
<feature type="domain" description="CCHC-type" evidence="3">
    <location>
        <begin position="450"/>
        <end position="466"/>
    </location>
</feature>
<keyword evidence="5" id="KW-1185">Reference proteome</keyword>
<sequence length="702" mass="80122">MYSFFANQSSGPQLDHEDLEQLDEFDLKEMDLKWQVSMISMRLKKFYKKTGRRLQFDAKEPISFNKAKVECFNYHKLGHFARECRSKGNQESRRRDAGNTGYKAKDNEKRPGKQEEPKALVTLDGEGVDWTGHAEDEQENFALMAYSNSGSNTKVTSFLKECVESYAKLKKLYDEQREQLGDASIEIQAYTQALKKVEAQSVAHQKNQLWYEEKIRFMKIDLDDKTDVLTYHKKLLAEAVKEKEELKTKLENFQIREGVLSYENEVFQSVFDSRSSDVEDSPVHDRFANVEGMHAVPPPMIGNYIPLGPDREVDDSMFIYRPKQSKTSKSDTHTSNFDSCESNSSVEKLESVPELVVVEPKVVSQPKVWSDAPIIEEYESNSDDEYVIKPSKEQDKPSFAFVNTVKHVKTPRETIKEQNTYSPNPKADKRDWNGLMSKMLSFGFGFTKKACFVCGSFSHLIRDCAFHEKRMAKQVELNKRKGKSTGQGENICRVWNNVQRLNHQNKFVSKAVLTKTSIFPVNTVRKNLSSQAATTSTARKVNTARPIVNEIRPRNNFYKPHSPNRRPFIRTTGPRNIFLNQKVNTVGDKAISVVGGIRETVVKPSIDPLGRPKHMTGNKAYLAEYQDYNGGPVAFGDSKGYITSKDTECLVLSSDFKLPDENQVLLRIPKQNNMYSFNLENIVPFRGLACLIVKATVDESNK</sequence>
<dbReference type="SMART" id="SM00343">
    <property type="entry name" value="ZnF_C2HC"/>
    <property type="match status" value="2"/>
</dbReference>
<feature type="domain" description="CCHC-type" evidence="3">
    <location>
        <begin position="70"/>
        <end position="86"/>
    </location>
</feature>
<dbReference type="EMBL" id="BQNB010018804">
    <property type="protein sequence ID" value="GJT78459.1"/>
    <property type="molecule type" value="Genomic_DNA"/>
</dbReference>
<proteinExistence type="predicted"/>
<accession>A0ABQ5GSK6</accession>